<organism evidence="1 2">
    <name type="scientific">Electrophorus voltai</name>
    <dbReference type="NCBI Taxonomy" id="2609070"/>
    <lineage>
        <taxon>Eukaryota</taxon>
        <taxon>Metazoa</taxon>
        <taxon>Chordata</taxon>
        <taxon>Craniata</taxon>
        <taxon>Vertebrata</taxon>
        <taxon>Euteleostomi</taxon>
        <taxon>Actinopterygii</taxon>
        <taxon>Neopterygii</taxon>
        <taxon>Teleostei</taxon>
        <taxon>Ostariophysi</taxon>
        <taxon>Gymnotiformes</taxon>
        <taxon>Gymnotoidei</taxon>
        <taxon>Gymnotidae</taxon>
        <taxon>Electrophorus</taxon>
    </lineage>
</organism>
<dbReference type="EMBL" id="JAROKS010000026">
    <property type="protein sequence ID" value="KAK1785448.1"/>
    <property type="molecule type" value="Genomic_DNA"/>
</dbReference>
<accession>A0AAD9DLQ5</accession>
<keyword evidence="2" id="KW-1185">Reference proteome</keyword>
<evidence type="ECO:0000313" key="1">
    <source>
        <dbReference type="EMBL" id="KAK1785448.1"/>
    </source>
</evidence>
<evidence type="ECO:0000313" key="2">
    <source>
        <dbReference type="Proteomes" id="UP001239994"/>
    </source>
</evidence>
<proteinExistence type="predicted"/>
<comment type="caution">
    <text evidence="1">The sequence shown here is derived from an EMBL/GenBank/DDBJ whole genome shotgun (WGS) entry which is preliminary data.</text>
</comment>
<reference evidence="1" key="1">
    <citation type="submission" date="2023-03" db="EMBL/GenBank/DDBJ databases">
        <title>Electrophorus voltai genome.</title>
        <authorList>
            <person name="Bian C."/>
        </authorList>
    </citation>
    <scope>NUCLEOTIDE SEQUENCE</scope>
    <source>
        <strain evidence="1">CB-2022</strain>
        <tissue evidence="1">Muscle</tissue>
    </source>
</reference>
<dbReference type="Proteomes" id="UP001239994">
    <property type="component" value="Unassembled WGS sequence"/>
</dbReference>
<name>A0AAD9DLQ5_9TELE</name>
<protein>
    <submittedName>
        <fullName evidence="1">Uncharacterized protein</fullName>
    </submittedName>
</protein>
<gene>
    <name evidence="1" type="ORF">P4O66_018817</name>
</gene>
<sequence>MAEGMSGFITEAWGDVLSQVAERNLSSGLRGVLWMGRKRGTDEVMLPAAMVLGNSSLSFPAMCGWDWRWDDGYYSCMHGMLHCQDSV</sequence>
<dbReference type="AlphaFoldDB" id="A0AAD9DLQ5"/>